<reference evidence="2 3" key="1">
    <citation type="journal article" date="2011" name="Genome Res.">
        <title>Phylogeny-wide analysis of social amoeba genomes highlights ancient origins for complex intercellular communication.</title>
        <authorList>
            <person name="Heidel A.J."/>
            <person name="Lawal H.M."/>
            <person name="Felder M."/>
            <person name="Schilde C."/>
            <person name="Helps N.R."/>
            <person name="Tunggal B."/>
            <person name="Rivero F."/>
            <person name="John U."/>
            <person name="Schleicher M."/>
            <person name="Eichinger L."/>
            <person name="Platzer M."/>
            <person name="Noegel A.A."/>
            <person name="Schaap P."/>
            <person name="Gloeckner G."/>
        </authorList>
    </citation>
    <scope>NUCLEOTIDE SEQUENCE [LARGE SCALE GENOMIC DNA]</scope>
    <source>
        <strain evidence="3">ATCC 26659 / Pp 5 / PN500</strain>
    </source>
</reference>
<dbReference type="Gene3D" id="3.30.930.10">
    <property type="entry name" value="Bira Bifunctional Protein, Domain 2"/>
    <property type="match status" value="1"/>
</dbReference>
<dbReference type="RefSeq" id="XP_020435983.1">
    <property type="nucleotide sequence ID" value="XM_020573911.1"/>
</dbReference>
<keyword evidence="3" id="KW-1185">Reference proteome</keyword>
<evidence type="ECO:0000313" key="2">
    <source>
        <dbReference type="EMBL" id="EFA83866.1"/>
    </source>
</evidence>
<dbReference type="Pfam" id="PF21948">
    <property type="entry name" value="LplA-B_cat"/>
    <property type="match status" value="1"/>
</dbReference>
<comment type="caution">
    <text evidence="2">The sequence shown here is derived from an EMBL/GenBank/DDBJ whole genome shotgun (WGS) entry which is preliminary data.</text>
</comment>
<dbReference type="STRING" id="670386.D3B3G8"/>
<dbReference type="AlphaFoldDB" id="D3B3G8"/>
<dbReference type="InterPro" id="IPR053264">
    <property type="entry name" value="Lipoate-ligase_2_inactive"/>
</dbReference>
<accession>D3B3G8</accession>
<organism evidence="2 3">
    <name type="scientific">Heterostelium pallidum (strain ATCC 26659 / Pp 5 / PN500)</name>
    <name type="common">Cellular slime mold</name>
    <name type="synonym">Polysphondylium pallidum</name>
    <dbReference type="NCBI Taxonomy" id="670386"/>
    <lineage>
        <taxon>Eukaryota</taxon>
        <taxon>Amoebozoa</taxon>
        <taxon>Evosea</taxon>
        <taxon>Eumycetozoa</taxon>
        <taxon>Dictyostelia</taxon>
        <taxon>Acytosteliales</taxon>
        <taxon>Acytosteliaceae</taxon>
        <taxon>Heterostelium</taxon>
    </lineage>
</organism>
<dbReference type="GeneID" id="31358459"/>
<protein>
    <recommendedName>
        <fullName evidence="1">BPL/LPL catalytic domain-containing protein</fullName>
    </recommendedName>
</protein>
<dbReference type="SUPFAM" id="SSF55681">
    <property type="entry name" value="Class II aaRS and biotin synthetases"/>
    <property type="match status" value="1"/>
</dbReference>
<dbReference type="OMA" id="ICRMKEY"/>
<sequence>MKPVHLLRLHNFSIFKQLQIEEALFRCKDAGNWVIINQGTPDPMVVMGISGKPDRLVNLDKAVDMGVPIIKRFTGGGTVIVDQSTLFASFIMDIDWLTEHAGLKSKFPRDIMKWSEGFYRQVFSDHQDFSLMEHDYSFGVRKFGGNAQAVSRNRFVHHTSFLFDFINDRMSVLKQPENTPKYREGRDHLSFLCKLKDRYENTETIATNIENAVRSINLNINNNSNSNNNISSSSINSNNNSEDINSILIDVNSVDDDNSNNNYSYRSPLN</sequence>
<dbReference type="InParanoid" id="D3B3G8"/>
<proteinExistence type="predicted"/>
<dbReference type="PANTHER" id="PTHR43506:SF1">
    <property type="entry name" value="BPL_LPL CATALYTIC DOMAIN-CONTAINING PROTEIN"/>
    <property type="match status" value="1"/>
</dbReference>
<dbReference type="PROSITE" id="PS51733">
    <property type="entry name" value="BPL_LPL_CATALYTIC"/>
    <property type="match status" value="1"/>
</dbReference>
<feature type="domain" description="BPL/LPL catalytic" evidence="1">
    <location>
        <begin position="29"/>
        <end position="217"/>
    </location>
</feature>
<dbReference type="PANTHER" id="PTHR43506">
    <property type="entry name" value="BIOTIN/LIPOATE A/B PROTEIN LIGASE FAMILY"/>
    <property type="match status" value="1"/>
</dbReference>
<name>D3B3G8_HETP5</name>
<dbReference type="Proteomes" id="UP000001396">
    <property type="component" value="Unassembled WGS sequence"/>
</dbReference>
<dbReference type="InterPro" id="IPR045864">
    <property type="entry name" value="aa-tRNA-synth_II/BPL/LPL"/>
</dbReference>
<dbReference type="EMBL" id="ADBJ01000010">
    <property type="protein sequence ID" value="EFA83866.1"/>
    <property type="molecule type" value="Genomic_DNA"/>
</dbReference>
<evidence type="ECO:0000313" key="3">
    <source>
        <dbReference type="Proteomes" id="UP000001396"/>
    </source>
</evidence>
<dbReference type="InterPro" id="IPR004143">
    <property type="entry name" value="BPL_LPL_catalytic"/>
</dbReference>
<evidence type="ECO:0000259" key="1">
    <source>
        <dbReference type="PROSITE" id="PS51733"/>
    </source>
</evidence>
<gene>
    <name evidence="2" type="ORF">PPL_02936</name>
</gene>